<dbReference type="Pfam" id="PF09339">
    <property type="entry name" value="HTH_IclR"/>
    <property type="match status" value="1"/>
</dbReference>
<accession>A0ABS5ESG9</accession>
<evidence type="ECO:0000259" key="5">
    <source>
        <dbReference type="PROSITE" id="PS51077"/>
    </source>
</evidence>
<feature type="domain" description="IclR-ED" evidence="6">
    <location>
        <begin position="108"/>
        <end position="289"/>
    </location>
</feature>
<evidence type="ECO:0000313" key="7">
    <source>
        <dbReference type="EMBL" id="MBR0663236.1"/>
    </source>
</evidence>
<keyword evidence="8" id="KW-1185">Reference proteome</keyword>
<dbReference type="InterPro" id="IPR036388">
    <property type="entry name" value="WH-like_DNA-bd_sf"/>
</dbReference>
<evidence type="ECO:0000313" key="8">
    <source>
        <dbReference type="Proteomes" id="UP001196870"/>
    </source>
</evidence>
<sequence length="289" mass="31555">MPITPRPRGRPAKADQGKTRSRSAVPLLRDLGDVGAAYARDRKFVWALARGLELLRAFVPGRGALGNSDLAALTGLPKPTVSRLTYTLTELGYLTQVTRTGKYEPAPPLLALGHPVLGARPERLAVRNAMRELAEIAHGQVALAAPDGLAMMYVERAVTAPPEDMRLEIGSRVEMVRSSLGRAWLAALSETARAEAYARFEQRYRNDWPALRARVEDGIAQVRARGFCLVDGEWARGVRAVGVPIRSRDGTRILAMNCTSYEAGAVQRLEREFGPKLVELAKRVGPLIG</sequence>
<dbReference type="EMBL" id="JAAGBB010000002">
    <property type="protein sequence ID" value="MBR0663236.1"/>
    <property type="molecule type" value="Genomic_DNA"/>
</dbReference>
<protein>
    <submittedName>
        <fullName evidence="7">IclR family transcriptional regulator</fullName>
    </submittedName>
</protein>
<dbReference type="Pfam" id="PF01614">
    <property type="entry name" value="IclR_C"/>
    <property type="match status" value="1"/>
</dbReference>
<dbReference type="InterPro" id="IPR014757">
    <property type="entry name" value="Tscrpt_reg_IclR_C"/>
</dbReference>
<dbReference type="InterPro" id="IPR036390">
    <property type="entry name" value="WH_DNA-bd_sf"/>
</dbReference>
<dbReference type="SUPFAM" id="SSF46785">
    <property type="entry name" value="Winged helix' DNA-binding domain"/>
    <property type="match status" value="1"/>
</dbReference>
<proteinExistence type="predicted"/>
<dbReference type="Gene3D" id="3.30.450.40">
    <property type="match status" value="1"/>
</dbReference>
<dbReference type="SUPFAM" id="SSF55781">
    <property type="entry name" value="GAF domain-like"/>
    <property type="match status" value="1"/>
</dbReference>
<evidence type="ECO:0000256" key="3">
    <source>
        <dbReference type="ARBA" id="ARBA00023163"/>
    </source>
</evidence>
<keyword evidence="1" id="KW-0805">Transcription regulation</keyword>
<dbReference type="SMART" id="SM00346">
    <property type="entry name" value="HTH_ICLR"/>
    <property type="match status" value="1"/>
</dbReference>
<dbReference type="PANTHER" id="PTHR30136:SF33">
    <property type="entry name" value="TRANSCRIPTIONAL REGULATORY PROTEIN"/>
    <property type="match status" value="1"/>
</dbReference>
<gene>
    <name evidence="7" type="ORF">GXW71_02595</name>
</gene>
<dbReference type="PROSITE" id="PS51078">
    <property type="entry name" value="ICLR_ED"/>
    <property type="match status" value="1"/>
</dbReference>
<dbReference type="Gene3D" id="1.10.10.10">
    <property type="entry name" value="Winged helix-like DNA-binding domain superfamily/Winged helix DNA-binding domain"/>
    <property type="match status" value="1"/>
</dbReference>
<keyword evidence="2" id="KW-0238">DNA-binding</keyword>
<reference evidence="8" key="1">
    <citation type="journal article" date="2021" name="Syst. Appl. Microbiol.">
        <title>Roseomonas hellenica sp. nov., isolated from roots of wild-growing Alkanna tinctoria.</title>
        <authorList>
            <person name="Rat A."/>
            <person name="Naranjo H.D."/>
            <person name="Lebbe L."/>
            <person name="Cnockaert M."/>
            <person name="Krigas N."/>
            <person name="Grigoriadou K."/>
            <person name="Maloupa E."/>
            <person name="Willems A."/>
        </authorList>
    </citation>
    <scope>NUCLEOTIDE SEQUENCE [LARGE SCALE GENOMIC DNA]</scope>
    <source>
        <strain evidence="8">LMG 31523</strain>
    </source>
</reference>
<dbReference type="PROSITE" id="PS51077">
    <property type="entry name" value="HTH_ICLR"/>
    <property type="match status" value="1"/>
</dbReference>
<evidence type="ECO:0000259" key="6">
    <source>
        <dbReference type="PROSITE" id="PS51078"/>
    </source>
</evidence>
<dbReference type="Proteomes" id="UP001196870">
    <property type="component" value="Unassembled WGS sequence"/>
</dbReference>
<evidence type="ECO:0000256" key="2">
    <source>
        <dbReference type="ARBA" id="ARBA00023125"/>
    </source>
</evidence>
<evidence type="ECO:0000256" key="4">
    <source>
        <dbReference type="SAM" id="MobiDB-lite"/>
    </source>
</evidence>
<evidence type="ECO:0000256" key="1">
    <source>
        <dbReference type="ARBA" id="ARBA00023015"/>
    </source>
</evidence>
<keyword evidence="3" id="KW-0804">Transcription</keyword>
<feature type="domain" description="HTH iclR-type" evidence="5">
    <location>
        <begin position="45"/>
        <end position="107"/>
    </location>
</feature>
<dbReference type="InterPro" id="IPR005471">
    <property type="entry name" value="Tscrpt_reg_IclR_N"/>
</dbReference>
<dbReference type="InterPro" id="IPR050707">
    <property type="entry name" value="HTH_MetabolicPath_Reg"/>
</dbReference>
<dbReference type="PANTHER" id="PTHR30136">
    <property type="entry name" value="HELIX-TURN-HELIX TRANSCRIPTIONAL REGULATOR, ICLR FAMILY"/>
    <property type="match status" value="1"/>
</dbReference>
<name>A0ABS5ESG9_9PROT</name>
<dbReference type="InterPro" id="IPR029016">
    <property type="entry name" value="GAF-like_dom_sf"/>
</dbReference>
<organism evidence="7 8">
    <name type="scientific">Plastoroseomonas hellenica</name>
    <dbReference type="NCBI Taxonomy" id="2687306"/>
    <lineage>
        <taxon>Bacteria</taxon>
        <taxon>Pseudomonadati</taxon>
        <taxon>Pseudomonadota</taxon>
        <taxon>Alphaproteobacteria</taxon>
        <taxon>Acetobacterales</taxon>
        <taxon>Acetobacteraceae</taxon>
        <taxon>Plastoroseomonas</taxon>
    </lineage>
</organism>
<feature type="region of interest" description="Disordered" evidence="4">
    <location>
        <begin position="1"/>
        <end position="23"/>
    </location>
</feature>
<dbReference type="RefSeq" id="WP_211850823.1">
    <property type="nucleotide sequence ID" value="NZ_JAAGBB010000002.1"/>
</dbReference>
<comment type="caution">
    <text evidence="7">The sequence shown here is derived from an EMBL/GenBank/DDBJ whole genome shotgun (WGS) entry which is preliminary data.</text>
</comment>